<feature type="site" description="Electron transfer via tryptophanyl radical" evidence="6">
    <location>
        <position position="408"/>
    </location>
</feature>
<dbReference type="Pfam" id="PF00875">
    <property type="entry name" value="DNA_photolyase"/>
    <property type="match status" value="1"/>
</dbReference>
<dbReference type="HOGENOM" id="CLU_010348_6_2_1"/>
<dbReference type="InterPro" id="IPR002081">
    <property type="entry name" value="Cryptochrome/DNA_photolyase_1"/>
</dbReference>
<dbReference type="KEGG" id="olu:OSTLU_29275"/>
<dbReference type="PANTHER" id="PTHR11455">
    <property type="entry name" value="CRYPTOCHROME"/>
    <property type="match status" value="1"/>
</dbReference>
<dbReference type="SUPFAM" id="SSF48173">
    <property type="entry name" value="Cryptochrome/photolyase FAD-binding domain"/>
    <property type="match status" value="1"/>
</dbReference>
<comment type="cofactor">
    <cofactor evidence="7">
        <name>(6R)-5,10-methylene-5,6,7,8-tetrahydrofolate</name>
        <dbReference type="ChEBI" id="CHEBI:15636"/>
    </cofactor>
    <text evidence="7">Binds 1 5,10-methenyltetrahydrofolate (MTHF) per subunit.</text>
</comment>
<dbReference type="Gene3D" id="1.10.579.10">
    <property type="entry name" value="DNA Cyclobutane Dipyrimidine Photolyase, subunit A, domain 3"/>
    <property type="match status" value="1"/>
</dbReference>
<dbReference type="STRING" id="436017.A4RS79"/>
<keyword evidence="4 7" id="KW-0157">Chromophore</keyword>
<proteinExistence type="inferred from homology"/>
<keyword evidence="2 5" id="KW-0285">Flavoprotein</keyword>
<dbReference type="PROSITE" id="PS51645">
    <property type="entry name" value="PHR_CRY_ALPHA_BETA"/>
    <property type="match status" value="1"/>
</dbReference>
<dbReference type="GO" id="GO:0003677">
    <property type="term" value="F:DNA binding"/>
    <property type="evidence" value="ECO:0007669"/>
    <property type="project" value="EnsemblPlants"/>
</dbReference>
<organism evidence="10 11">
    <name type="scientific">Ostreococcus lucimarinus (strain CCE9901)</name>
    <dbReference type="NCBI Taxonomy" id="436017"/>
    <lineage>
        <taxon>Eukaryota</taxon>
        <taxon>Viridiplantae</taxon>
        <taxon>Chlorophyta</taxon>
        <taxon>Mamiellophyceae</taxon>
        <taxon>Mamiellales</taxon>
        <taxon>Bathycoccaceae</taxon>
        <taxon>Ostreococcus</taxon>
    </lineage>
</organism>
<dbReference type="OMA" id="KFWRCGP"/>
<dbReference type="eggNOG" id="KOG0133">
    <property type="taxonomic scope" value="Eukaryota"/>
</dbReference>
<feature type="binding site" evidence="5">
    <location>
        <begin position="324"/>
        <end position="331"/>
    </location>
    <ligand>
        <name>FAD</name>
        <dbReference type="ChEBI" id="CHEBI:57692"/>
    </ligand>
</feature>
<dbReference type="GO" id="GO:0005739">
    <property type="term" value="C:mitochondrion"/>
    <property type="evidence" value="ECO:0007669"/>
    <property type="project" value="EnsemblPlants"/>
</dbReference>
<dbReference type="GeneID" id="4999827"/>
<feature type="region of interest" description="Disordered" evidence="8">
    <location>
        <begin position="497"/>
        <end position="551"/>
    </location>
</feature>
<feature type="site" description="Electron transfer via tryptophanyl radical" evidence="6">
    <location>
        <position position="431"/>
    </location>
</feature>
<keyword evidence="3 5" id="KW-0274">FAD</keyword>
<dbReference type="AlphaFoldDB" id="A4RS79"/>
<protein>
    <recommendedName>
        <fullName evidence="7">Cryptochrome DASH</fullName>
    </recommendedName>
</protein>
<evidence type="ECO:0000313" key="10">
    <source>
        <dbReference type="EMBL" id="ABO93988.1"/>
    </source>
</evidence>
<dbReference type="InterPro" id="IPR036155">
    <property type="entry name" value="Crypto/Photolyase_N_sf"/>
</dbReference>
<dbReference type="Proteomes" id="UP000001568">
    <property type="component" value="Chromosome 1"/>
</dbReference>
<dbReference type="GO" id="GO:0000719">
    <property type="term" value="P:photoreactive repair"/>
    <property type="evidence" value="ECO:0007669"/>
    <property type="project" value="EnsemblPlants"/>
</dbReference>
<feature type="binding site" evidence="5">
    <location>
        <begin position="421"/>
        <end position="423"/>
    </location>
    <ligand>
        <name>FAD</name>
        <dbReference type="ChEBI" id="CHEBI:57692"/>
    </ligand>
</feature>
<comment type="similarity">
    <text evidence="1 7">Belongs to the DNA photolyase class-1 family.</text>
</comment>
<name>A4RS79_OSTLU</name>
<dbReference type="Pfam" id="PF03441">
    <property type="entry name" value="FAD_binding_7"/>
    <property type="match status" value="1"/>
</dbReference>
<dbReference type="SUPFAM" id="SSF52425">
    <property type="entry name" value="Cryptochrome/photolyase, N-terminal domain"/>
    <property type="match status" value="1"/>
</dbReference>
<evidence type="ECO:0000256" key="1">
    <source>
        <dbReference type="ARBA" id="ARBA00005862"/>
    </source>
</evidence>
<dbReference type="PANTHER" id="PTHR11455:SF22">
    <property type="entry name" value="CRYPTOCHROME DASH"/>
    <property type="match status" value="1"/>
</dbReference>
<keyword evidence="11" id="KW-1185">Reference proteome</keyword>
<dbReference type="PRINTS" id="PR00147">
    <property type="entry name" value="DNAPHOTLYASE"/>
</dbReference>
<dbReference type="OrthoDB" id="435881at2759"/>
<dbReference type="InterPro" id="IPR014729">
    <property type="entry name" value="Rossmann-like_a/b/a_fold"/>
</dbReference>
<evidence type="ECO:0000313" key="11">
    <source>
        <dbReference type="Proteomes" id="UP000001568"/>
    </source>
</evidence>
<dbReference type="PROSITE" id="PS00394">
    <property type="entry name" value="DNA_PHOTOLYASES_1_1"/>
    <property type="match status" value="1"/>
</dbReference>
<dbReference type="GO" id="GO:0003729">
    <property type="term" value="F:mRNA binding"/>
    <property type="evidence" value="ECO:0007669"/>
    <property type="project" value="EnsemblPlants"/>
</dbReference>
<feature type="compositionally biased region" description="Basic residues" evidence="8">
    <location>
        <begin position="529"/>
        <end position="539"/>
    </location>
</feature>
<dbReference type="InterPro" id="IPR006050">
    <property type="entry name" value="DNA_photolyase_N"/>
</dbReference>
<sequence length="551" mass="61160">MATSSPRTRVIVWFRNDLRLLDNAVVARAAALRGQSDAAEVVPVYVFDETFFKTSKRGLARFGAGRGKFTIECVDDLKRALRGVGSDLLVRCGKTEDVITELTLTGANDKTIVLTQTEVTSEETDMDRAVERASKERARSGGASASMERLWGSTLYHADDLPYDFAGGLHDLPDVFTPFRNKVESKCSVRAVVPAPTANALGSVPASVAGLDWMPEPKDLPFASAEIAPACEKWLKDGADERSVLEFKGGESQALARVKYYLWDSDLLATYFETRNGMLGGDYSTKLAPWLALGCVSPRYVVSEIRRYESARVENKSTYWVIFELIWRDFFKFFALKHGNKIFHLDGTANRTASWKSDEKILKAWKTGTTGYPLIDANMRELAATGFMSNRGRQNVASWLALDAGVDWRHGADWFEHHLLDYDTASNWGNWCAAAGMTGGRINRFNIAKQTKDYDPSGDYVKRWIPELREIPAAYITEPNQAPRELRDRISLDYPNKLNLPRRDFTEMGSPPGPKRGGGRAAGGGRGGRGGRSKSRGPKAHAVSVYDHVYG</sequence>
<dbReference type="GO" id="GO:0071949">
    <property type="term" value="F:FAD binding"/>
    <property type="evidence" value="ECO:0007669"/>
    <property type="project" value="TreeGrafter"/>
</dbReference>
<feature type="site" description="Electron transfer via tryptophanyl radical" evidence="6">
    <location>
        <position position="355"/>
    </location>
</feature>
<dbReference type="GO" id="GO:0009507">
    <property type="term" value="C:chloroplast"/>
    <property type="evidence" value="ECO:0007669"/>
    <property type="project" value="EnsemblPlants"/>
</dbReference>
<dbReference type="GO" id="GO:0003904">
    <property type="term" value="F:deoxyribodipyrimidine photo-lyase activity"/>
    <property type="evidence" value="ECO:0007669"/>
    <property type="project" value="TreeGrafter"/>
</dbReference>
<dbReference type="GO" id="GO:0010181">
    <property type="term" value="F:FMN binding"/>
    <property type="evidence" value="ECO:0007669"/>
    <property type="project" value="EnsemblPlants"/>
</dbReference>
<dbReference type="Gene3D" id="3.40.50.620">
    <property type="entry name" value="HUPs"/>
    <property type="match status" value="1"/>
</dbReference>
<evidence type="ECO:0000256" key="2">
    <source>
        <dbReference type="ARBA" id="ARBA00022630"/>
    </source>
</evidence>
<dbReference type="InterPro" id="IPR014133">
    <property type="entry name" value="Cry_DASH"/>
</dbReference>
<feature type="binding site" evidence="5">
    <location>
        <position position="271"/>
    </location>
    <ligand>
        <name>FAD</name>
        <dbReference type="ChEBI" id="CHEBI:57692"/>
    </ligand>
</feature>
<dbReference type="Gene3D" id="1.25.40.80">
    <property type="match status" value="1"/>
</dbReference>
<dbReference type="InterPro" id="IPR005101">
    <property type="entry name" value="Cryptochr/Photolyase_FAD-bd"/>
</dbReference>
<evidence type="ECO:0000256" key="5">
    <source>
        <dbReference type="PIRSR" id="PIRSR602081-1"/>
    </source>
</evidence>
<feature type="domain" description="Photolyase/cryptochrome alpha/beta" evidence="9">
    <location>
        <begin position="8"/>
        <end position="155"/>
    </location>
</feature>
<evidence type="ECO:0000256" key="4">
    <source>
        <dbReference type="ARBA" id="ARBA00022991"/>
    </source>
</evidence>
<gene>
    <name evidence="10" type="ORF">OSTLU_29275</name>
</gene>
<evidence type="ECO:0000259" key="9">
    <source>
        <dbReference type="PROSITE" id="PS51645"/>
    </source>
</evidence>
<comment type="cofactor">
    <cofactor evidence="5 7">
        <name>FAD</name>
        <dbReference type="ChEBI" id="CHEBI:57692"/>
    </cofactor>
    <text evidence="5 7">Binds 1 FAD per subunit.</text>
</comment>
<accession>A4RS79</accession>
<evidence type="ECO:0000256" key="3">
    <source>
        <dbReference type="ARBA" id="ARBA00022827"/>
    </source>
</evidence>
<dbReference type="InterPro" id="IPR036134">
    <property type="entry name" value="Crypto/Photolyase_FAD-like_sf"/>
</dbReference>
<reference evidence="10 11" key="1">
    <citation type="journal article" date="2007" name="Proc. Natl. Acad. Sci. U.S.A.">
        <title>The tiny eukaryote Ostreococcus provides genomic insights into the paradox of plankton speciation.</title>
        <authorList>
            <person name="Palenik B."/>
            <person name="Grimwood J."/>
            <person name="Aerts A."/>
            <person name="Rouze P."/>
            <person name="Salamov A."/>
            <person name="Putnam N."/>
            <person name="Dupont C."/>
            <person name="Jorgensen R."/>
            <person name="Derelle E."/>
            <person name="Rombauts S."/>
            <person name="Zhou K."/>
            <person name="Otillar R."/>
            <person name="Merchant S.S."/>
            <person name="Podell S."/>
            <person name="Gaasterland T."/>
            <person name="Napoli C."/>
            <person name="Gendler K."/>
            <person name="Manuell A."/>
            <person name="Tai V."/>
            <person name="Vallon O."/>
            <person name="Piganeau G."/>
            <person name="Jancek S."/>
            <person name="Heijde M."/>
            <person name="Jabbari K."/>
            <person name="Bowler C."/>
            <person name="Lohr M."/>
            <person name="Robbens S."/>
            <person name="Werner G."/>
            <person name="Dubchak I."/>
            <person name="Pazour G.J."/>
            <person name="Ren Q."/>
            <person name="Paulsen I."/>
            <person name="Delwiche C."/>
            <person name="Schmutz J."/>
            <person name="Rokhsar D."/>
            <person name="Van de Peer Y."/>
            <person name="Moreau H."/>
            <person name="Grigoriev I.V."/>
        </authorList>
    </citation>
    <scope>NUCLEOTIDE SEQUENCE [LARGE SCALE GENOMIC DNA]</scope>
    <source>
        <strain evidence="10 11">CCE9901</strain>
    </source>
</reference>
<evidence type="ECO:0000256" key="7">
    <source>
        <dbReference type="RuleBase" id="RU367151"/>
    </source>
</evidence>
<dbReference type="RefSeq" id="XP_001415696.1">
    <property type="nucleotide sequence ID" value="XM_001415659.1"/>
</dbReference>
<dbReference type="Gramene" id="ABO93988">
    <property type="protein sequence ID" value="ABO93988"/>
    <property type="gene ID" value="OSTLU_29275"/>
</dbReference>
<dbReference type="NCBIfam" id="TIGR02765">
    <property type="entry name" value="crypto_DASH"/>
    <property type="match status" value="1"/>
</dbReference>
<feature type="compositionally biased region" description="Gly residues" evidence="8">
    <location>
        <begin position="515"/>
        <end position="528"/>
    </location>
</feature>
<evidence type="ECO:0000256" key="6">
    <source>
        <dbReference type="PIRSR" id="PIRSR602081-2"/>
    </source>
</evidence>
<dbReference type="EMBL" id="CP000581">
    <property type="protein sequence ID" value="ABO93988.1"/>
    <property type="molecule type" value="Genomic_DNA"/>
</dbReference>
<evidence type="ECO:0000256" key="8">
    <source>
        <dbReference type="SAM" id="MobiDB-lite"/>
    </source>
</evidence>
<comment type="function">
    <text evidence="7">May have a photoreceptor function.</text>
</comment>
<dbReference type="InterPro" id="IPR018394">
    <property type="entry name" value="DNA_photolyase_1_CS_C"/>
</dbReference>